<organism evidence="5 6">
    <name type="scientific">Lyngbya confervoides BDU141951</name>
    <dbReference type="NCBI Taxonomy" id="1574623"/>
    <lineage>
        <taxon>Bacteria</taxon>
        <taxon>Bacillati</taxon>
        <taxon>Cyanobacteriota</taxon>
        <taxon>Cyanophyceae</taxon>
        <taxon>Oscillatoriophycideae</taxon>
        <taxon>Oscillatoriales</taxon>
        <taxon>Microcoleaceae</taxon>
        <taxon>Lyngbya</taxon>
    </lineage>
</organism>
<dbReference type="AlphaFoldDB" id="A0ABD4T714"/>
<dbReference type="Proteomes" id="UP000031561">
    <property type="component" value="Unassembled WGS sequence"/>
</dbReference>
<proteinExistence type="predicted"/>
<evidence type="ECO:0000256" key="4">
    <source>
        <dbReference type="ARBA" id="ARBA00044936"/>
    </source>
</evidence>
<name>A0ABD4T714_9CYAN</name>
<keyword evidence="3" id="KW-0131">Cell cycle</keyword>
<sequence>MTSNLFFTQKALPNVYTMQPESWECVEQAVSILKSGQVVLFNLESLPADLAQRMTDFTSGCLCAIAGQQVKIGRDVVMFCPPNIRVSTPGIEDTCQSWATDPTLATDMARHLP</sequence>
<gene>
    <name evidence="5" type="ORF">QQ91_0015710</name>
</gene>
<dbReference type="EMBL" id="JTHE03000091">
    <property type="protein sequence ID" value="MCM1984270.1"/>
    <property type="molecule type" value="Genomic_DNA"/>
</dbReference>
<dbReference type="Gene3D" id="3.30.110.150">
    <property type="entry name" value="SepF-like protein"/>
    <property type="match status" value="1"/>
</dbReference>
<dbReference type="GO" id="GO:0000917">
    <property type="term" value="P:division septum assembly"/>
    <property type="evidence" value="ECO:0007669"/>
    <property type="project" value="UniProtKB-KW"/>
</dbReference>
<evidence type="ECO:0000256" key="2">
    <source>
        <dbReference type="ARBA" id="ARBA00023210"/>
    </source>
</evidence>
<protein>
    <submittedName>
        <fullName evidence="5">Cell division protein SepF</fullName>
    </submittedName>
</protein>
<evidence type="ECO:0000256" key="1">
    <source>
        <dbReference type="ARBA" id="ARBA00022618"/>
    </source>
</evidence>
<dbReference type="InterPro" id="IPR038594">
    <property type="entry name" value="SepF-like_sf"/>
</dbReference>
<keyword evidence="1 5" id="KW-0132">Cell division</keyword>
<evidence type="ECO:0000313" key="6">
    <source>
        <dbReference type="Proteomes" id="UP000031561"/>
    </source>
</evidence>
<dbReference type="Pfam" id="PF04472">
    <property type="entry name" value="SepF"/>
    <property type="match status" value="1"/>
</dbReference>
<dbReference type="PANTHER" id="PTHR35798:SF1">
    <property type="entry name" value="CELL DIVISION PROTEIN SEPF"/>
    <property type="match status" value="1"/>
</dbReference>
<keyword evidence="2" id="KW-0717">Septation</keyword>
<dbReference type="RefSeq" id="WP_166276003.1">
    <property type="nucleotide sequence ID" value="NZ_JTHE03000091.1"/>
</dbReference>
<dbReference type="PANTHER" id="PTHR35798">
    <property type="entry name" value="CELL DIVISION PROTEIN SEPF"/>
    <property type="match status" value="1"/>
</dbReference>
<evidence type="ECO:0000313" key="5">
    <source>
        <dbReference type="EMBL" id="MCM1984270.1"/>
    </source>
</evidence>
<reference evidence="5 6" key="1">
    <citation type="journal article" date="2015" name="Genome Announc.">
        <title>Draft Genome Sequence of Filamentous Marine Cyanobacterium Lyngbya confervoides Strain BDU141951.</title>
        <authorList>
            <person name="Chandrababunaidu M.M."/>
            <person name="Sen D."/>
            <person name="Tripathy S."/>
        </authorList>
    </citation>
    <scope>NUCLEOTIDE SEQUENCE [LARGE SCALE GENOMIC DNA]</scope>
    <source>
        <strain evidence="5 6">BDU141951</strain>
    </source>
</reference>
<keyword evidence="6" id="KW-1185">Reference proteome</keyword>
<dbReference type="InterPro" id="IPR023052">
    <property type="entry name" value="Cell_div_SepF"/>
</dbReference>
<accession>A0ABD4T714</accession>
<comment type="caution">
    <text evidence="5">The sequence shown here is derived from an EMBL/GenBank/DDBJ whole genome shotgun (WGS) entry which is preliminary data.</text>
</comment>
<dbReference type="InterPro" id="IPR007561">
    <property type="entry name" value="Cell_div_SepF/SepF-rel"/>
</dbReference>
<evidence type="ECO:0000256" key="3">
    <source>
        <dbReference type="ARBA" id="ARBA00023306"/>
    </source>
</evidence>
<comment type="function">
    <text evidence="4">Cell division protein that is part of the divisome complex and is recruited early to the Z-ring. Probably stimulates Z-ring formation, perhaps through the cross-linking of FtsZ protofilaments. Its function overlaps with FtsA.</text>
</comment>